<keyword evidence="3 4" id="KW-0808">Transferase</keyword>
<gene>
    <name evidence="4" type="ORF">JOF53_008082</name>
</gene>
<evidence type="ECO:0000313" key="4">
    <source>
        <dbReference type="EMBL" id="MBP2479210.1"/>
    </source>
</evidence>
<dbReference type="PANTHER" id="PTHR12001:SF86">
    <property type="entry name" value="GERANYLGERANYL DIPHOSPHATE SYNTHASE"/>
    <property type="match status" value="1"/>
</dbReference>
<comment type="caution">
    <text evidence="4">The sequence shown here is derived from an EMBL/GenBank/DDBJ whole genome shotgun (WGS) entry which is preliminary data.</text>
</comment>
<dbReference type="SFLD" id="SFLDS00005">
    <property type="entry name" value="Isoprenoid_Synthase_Type_I"/>
    <property type="match status" value="1"/>
</dbReference>
<evidence type="ECO:0000313" key="5">
    <source>
        <dbReference type="Proteomes" id="UP001519363"/>
    </source>
</evidence>
<dbReference type="EMBL" id="JAGIOO010000001">
    <property type="protein sequence ID" value="MBP2479210.1"/>
    <property type="molecule type" value="Genomic_DNA"/>
</dbReference>
<dbReference type="SFLD" id="SFLDG01017">
    <property type="entry name" value="Polyprenyl_Transferase_Like"/>
    <property type="match status" value="1"/>
</dbReference>
<dbReference type="GO" id="GO:0004161">
    <property type="term" value="F:dimethylallyltranstransferase activity"/>
    <property type="evidence" value="ECO:0007669"/>
    <property type="project" value="UniProtKB-EC"/>
</dbReference>
<dbReference type="PROSITE" id="PS00444">
    <property type="entry name" value="POLYPRENYL_SYNTHASE_2"/>
    <property type="match status" value="1"/>
</dbReference>
<keyword evidence="1" id="KW-0479">Metal-binding</keyword>
<dbReference type="EC" id="2.5.1.29" evidence="4"/>
<comment type="similarity">
    <text evidence="3">Belongs to the FPP/GGPP synthase family.</text>
</comment>
<dbReference type="GO" id="GO:0004337">
    <property type="term" value="F:(2E,6E)-farnesyl diphosphate synthase activity"/>
    <property type="evidence" value="ECO:0007669"/>
    <property type="project" value="UniProtKB-EC"/>
</dbReference>
<organism evidence="4 5">
    <name type="scientific">Crossiella equi</name>
    <dbReference type="NCBI Taxonomy" id="130796"/>
    <lineage>
        <taxon>Bacteria</taxon>
        <taxon>Bacillati</taxon>
        <taxon>Actinomycetota</taxon>
        <taxon>Actinomycetes</taxon>
        <taxon>Pseudonocardiales</taxon>
        <taxon>Pseudonocardiaceae</taxon>
        <taxon>Crossiella</taxon>
    </lineage>
</organism>
<name>A0ABS5ARM4_9PSEU</name>
<dbReference type="SUPFAM" id="SSF48576">
    <property type="entry name" value="Terpenoid synthases"/>
    <property type="match status" value="1"/>
</dbReference>
<dbReference type="RefSeq" id="WP_086787806.1">
    <property type="nucleotide sequence ID" value="NZ_JAGIOO010000001.1"/>
</dbReference>
<dbReference type="InterPro" id="IPR033749">
    <property type="entry name" value="Polyprenyl_synt_CS"/>
</dbReference>
<dbReference type="Pfam" id="PF00348">
    <property type="entry name" value="polyprenyl_synt"/>
    <property type="match status" value="1"/>
</dbReference>
<dbReference type="Gene3D" id="1.10.600.10">
    <property type="entry name" value="Farnesyl Diphosphate Synthase"/>
    <property type="match status" value="1"/>
</dbReference>
<evidence type="ECO:0000256" key="1">
    <source>
        <dbReference type="ARBA" id="ARBA00022723"/>
    </source>
</evidence>
<protein>
    <submittedName>
        <fullName evidence="4">Geranylgeranyl diphosphate synthase type I</fullName>
        <ecNumber evidence="4">2.5.1.1</ecNumber>
        <ecNumber evidence="4">2.5.1.10</ecNumber>
        <ecNumber evidence="4">2.5.1.29</ecNumber>
    </submittedName>
</protein>
<proteinExistence type="inferred from homology"/>
<keyword evidence="5" id="KW-1185">Reference proteome</keyword>
<evidence type="ECO:0000256" key="2">
    <source>
        <dbReference type="ARBA" id="ARBA00022842"/>
    </source>
</evidence>
<dbReference type="PROSITE" id="PS00723">
    <property type="entry name" value="POLYPRENYL_SYNTHASE_1"/>
    <property type="match status" value="1"/>
</dbReference>
<dbReference type="GO" id="GO:0004311">
    <property type="term" value="F:geranylgeranyl diphosphate synthase activity"/>
    <property type="evidence" value="ECO:0007669"/>
    <property type="project" value="UniProtKB-EC"/>
</dbReference>
<sequence length="345" mass="35594">MTLTGNAAPEAADVLHRSGLAIDGPLRAAVGGLAASLRLGAGFHFGFWDAQGNPITADQGKMARPAFVLGAARAVGGGRTGDAAVRAAVAVELVHNFSLVHDDVMDADRTRRGRATVWAQFGVPYAILLGDAMLAMANQVLTRGGDADAVAVCAELSAAVVALCVGQHQDMSFEEQGAVGPEEYLAMAAGKTAALLAGACVLGALAGGASPAQVDALRRFGHHIGLAFQLVDDVLGIFGDPAVTGKPVGADLLRYKKSMPVLVALTGGSPAGAQLAELYRTRAVTPENLAHAADLVAEAGGRSWTEHEAARQYRLALHWLDQVDGDPVAVAELRALADLMTTRNR</sequence>
<dbReference type="CDD" id="cd00685">
    <property type="entry name" value="Trans_IPPS_HT"/>
    <property type="match status" value="1"/>
</dbReference>
<dbReference type="InterPro" id="IPR000092">
    <property type="entry name" value="Polyprenyl_synt"/>
</dbReference>
<dbReference type="Proteomes" id="UP001519363">
    <property type="component" value="Unassembled WGS sequence"/>
</dbReference>
<accession>A0ABS5ARM4</accession>
<dbReference type="PANTHER" id="PTHR12001">
    <property type="entry name" value="GERANYLGERANYL PYROPHOSPHATE SYNTHASE"/>
    <property type="match status" value="1"/>
</dbReference>
<dbReference type="EC" id="2.5.1.10" evidence="4"/>
<keyword evidence="2" id="KW-0460">Magnesium</keyword>
<dbReference type="EC" id="2.5.1.1" evidence="4"/>
<reference evidence="4 5" key="1">
    <citation type="submission" date="2021-03" db="EMBL/GenBank/DDBJ databases">
        <title>Sequencing the genomes of 1000 actinobacteria strains.</title>
        <authorList>
            <person name="Klenk H.-P."/>
        </authorList>
    </citation>
    <scope>NUCLEOTIDE SEQUENCE [LARGE SCALE GENOMIC DNA]</scope>
    <source>
        <strain evidence="4 5">DSM 44580</strain>
    </source>
</reference>
<evidence type="ECO:0000256" key="3">
    <source>
        <dbReference type="RuleBase" id="RU004466"/>
    </source>
</evidence>
<dbReference type="InterPro" id="IPR008949">
    <property type="entry name" value="Isoprenoid_synthase_dom_sf"/>
</dbReference>